<evidence type="ECO:0008006" key="4">
    <source>
        <dbReference type="Google" id="ProtNLM"/>
    </source>
</evidence>
<dbReference type="EMBL" id="JAPFFI010000027">
    <property type="protein sequence ID" value="KAJ6304000.1"/>
    <property type="molecule type" value="Genomic_DNA"/>
</dbReference>
<feature type="chain" id="PRO_5047362485" description="Secreted protein" evidence="1">
    <location>
        <begin position="31"/>
        <end position="74"/>
    </location>
</feature>
<gene>
    <name evidence="2" type="ORF">OIU77_017806</name>
</gene>
<accession>A0ABQ8ZQ95</accession>
<evidence type="ECO:0000313" key="3">
    <source>
        <dbReference type="Proteomes" id="UP001141253"/>
    </source>
</evidence>
<evidence type="ECO:0000256" key="1">
    <source>
        <dbReference type="SAM" id="SignalP"/>
    </source>
</evidence>
<proteinExistence type="predicted"/>
<evidence type="ECO:0000313" key="2">
    <source>
        <dbReference type="EMBL" id="KAJ6304000.1"/>
    </source>
</evidence>
<feature type="signal peptide" evidence="1">
    <location>
        <begin position="1"/>
        <end position="30"/>
    </location>
</feature>
<dbReference type="Proteomes" id="UP001141253">
    <property type="component" value="Chromosome 16"/>
</dbReference>
<name>A0ABQ8ZQ95_9ROSI</name>
<organism evidence="2 3">
    <name type="scientific">Salix suchowensis</name>
    <dbReference type="NCBI Taxonomy" id="1278906"/>
    <lineage>
        <taxon>Eukaryota</taxon>
        <taxon>Viridiplantae</taxon>
        <taxon>Streptophyta</taxon>
        <taxon>Embryophyta</taxon>
        <taxon>Tracheophyta</taxon>
        <taxon>Spermatophyta</taxon>
        <taxon>Magnoliopsida</taxon>
        <taxon>eudicotyledons</taxon>
        <taxon>Gunneridae</taxon>
        <taxon>Pentapetalae</taxon>
        <taxon>rosids</taxon>
        <taxon>fabids</taxon>
        <taxon>Malpighiales</taxon>
        <taxon>Salicaceae</taxon>
        <taxon>Saliceae</taxon>
        <taxon>Salix</taxon>
    </lineage>
</organism>
<sequence length="74" mass="8418">MLNSCSISFTSLFCVVLLVFSALMVHRADAQEMCHSLIPGNGNSRPSYHRYTRIVTAAPLQSCFPTYKESWWVF</sequence>
<reference evidence="2" key="2">
    <citation type="journal article" date="2023" name="Int. J. Mol. Sci.">
        <title>De Novo Assembly and Annotation of 11 Diverse Shrub Willow (Salix) Genomes Reveals Novel Gene Organization in Sex-Linked Regions.</title>
        <authorList>
            <person name="Hyden B."/>
            <person name="Feng K."/>
            <person name="Yates T.B."/>
            <person name="Jawdy S."/>
            <person name="Cereghino C."/>
            <person name="Smart L.B."/>
            <person name="Muchero W."/>
        </authorList>
    </citation>
    <scope>NUCLEOTIDE SEQUENCE</scope>
    <source>
        <tissue evidence="2">Shoot tip</tissue>
    </source>
</reference>
<keyword evidence="1" id="KW-0732">Signal</keyword>
<keyword evidence="3" id="KW-1185">Reference proteome</keyword>
<reference evidence="2" key="1">
    <citation type="submission" date="2022-10" db="EMBL/GenBank/DDBJ databases">
        <authorList>
            <person name="Hyden B.L."/>
            <person name="Feng K."/>
            <person name="Yates T."/>
            <person name="Jawdy S."/>
            <person name="Smart L.B."/>
            <person name="Muchero W."/>
        </authorList>
    </citation>
    <scope>NUCLEOTIDE SEQUENCE</scope>
    <source>
        <tissue evidence="2">Shoot tip</tissue>
    </source>
</reference>
<protein>
    <recommendedName>
        <fullName evidence="4">Secreted protein</fullName>
    </recommendedName>
</protein>
<comment type="caution">
    <text evidence="2">The sequence shown here is derived from an EMBL/GenBank/DDBJ whole genome shotgun (WGS) entry which is preliminary data.</text>
</comment>